<proteinExistence type="predicted"/>
<dbReference type="InterPro" id="IPR013201">
    <property type="entry name" value="Prot_inhib_I29"/>
</dbReference>
<dbReference type="AlphaFoldDB" id="A0ABD1KJS7"/>
<protein>
    <recommendedName>
        <fullName evidence="1">Cathepsin propeptide inhibitor domain-containing protein</fullName>
    </recommendedName>
</protein>
<dbReference type="InterPro" id="IPR038765">
    <property type="entry name" value="Papain-like_cys_pep_sf"/>
</dbReference>
<accession>A0ABD1KJS7</accession>
<feature type="domain" description="Cathepsin propeptide inhibitor" evidence="1">
    <location>
        <begin position="8"/>
        <end position="68"/>
    </location>
</feature>
<organism evidence="2 3">
    <name type="scientific">Coilia grayii</name>
    <name type="common">Gray's grenadier anchovy</name>
    <dbReference type="NCBI Taxonomy" id="363190"/>
    <lineage>
        <taxon>Eukaryota</taxon>
        <taxon>Metazoa</taxon>
        <taxon>Chordata</taxon>
        <taxon>Craniata</taxon>
        <taxon>Vertebrata</taxon>
        <taxon>Euteleostomi</taxon>
        <taxon>Actinopterygii</taxon>
        <taxon>Neopterygii</taxon>
        <taxon>Teleostei</taxon>
        <taxon>Clupei</taxon>
        <taxon>Clupeiformes</taxon>
        <taxon>Clupeoidei</taxon>
        <taxon>Engraulidae</taxon>
        <taxon>Coilinae</taxon>
        <taxon>Coilia</taxon>
    </lineage>
</organism>
<dbReference type="Proteomes" id="UP001591681">
    <property type="component" value="Unassembled WGS sequence"/>
</dbReference>
<dbReference type="EMBL" id="JBHFQA010000005">
    <property type="protein sequence ID" value="KAL2099338.1"/>
    <property type="molecule type" value="Genomic_DNA"/>
</dbReference>
<dbReference type="Pfam" id="PF08246">
    <property type="entry name" value="Inhibitor_I29"/>
    <property type="match status" value="1"/>
</dbReference>
<evidence type="ECO:0000259" key="1">
    <source>
        <dbReference type="SMART" id="SM00848"/>
    </source>
</evidence>
<dbReference type="Gene3D" id="1.10.287.2250">
    <property type="match status" value="1"/>
</dbReference>
<reference evidence="2 3" key="1">
    <citation type="submission" date="2024-09" db="EMBL/GenBank/DDBJ databases">
        <title>A chromosome-level genome assembly of Gray's grenadier anchovy, Coilia grayii.</title>
        <authorList>
            <person name="Fu Z."/>
        </authorList>
    </citation>
    <scope>NUCLEOTIDE SEQUENCE [LARGE SCALE GENOMIC DNA]</scope>
    <source>
        <strain evidence="2">G4</strain>
        <tissue evidence="2">Muscle</tissue>
    </source>
</reference>
<gene>
    <name evidence="2" type="ORF">ACEWY4_005818</name>
</gene>
<evidence type="ECO:0000313" key="3">
    <source>
        <dbReference type="Proteomes" id="UP001591681"/>
    </source>
</evidence>
<dbReference type="SUPFAM" id="SSF54001">
    <property type="entry name" value="Cysteine proteinases"/>
    <property type="match status" value="1"/>
</dbReference>
<name>A0ABD1KJS7_9TELE</name>
<sequence length="89" mass="10378">MADIDKEFQDWKVKYGKHYLTPEEEARRKAIWLNSRDIVLAHNARAEQGLETWTMELNMFADQTPEELKKSHGLILPSCIDTDAMALSW</sequence>
<comment type="caution">
    <text evidence="2">The sequence shown here is derived from an EMBL/GenBank/DDBJ whole genome shotgun (WGS) entry which is preliminary data.</text>
</comment>
<keyword evidence="3" id="KW-1185">Reference proteome</keyword>
<dbReference type="SMART" id="SM00848">
    <property type="entry name" value="Inhibitor_I29"/>
    <property type="match status" value="1"/>
</dbReference>
<evidence type="ECO:0000313" key="2">
    <source>
        <dbReference type="EMBL" id="KAL2099338.1"/>
    </source>
</evidence>